<feature type="chain" id="PRO_5029502513" evidence="2">
    <location>
        <begin position="19"/>
        <end position="228"/>
    </location>
</feature>
<sequence length="228" mass="23284">MNTYTVTVFLVLAATTLGQIDFSGIQLDLPGVSGTTESPQSTTAVAAGGIDFSGIQLDPPIEPWTAKTMPESSTTPGFDFSGISLDPVDLSVKASTAPVTTAVVLEGLDFSGIQLDPLVDAEPTSSTTPGFDLSDISLEPVVSSATASAVVPVTTVVTEGVDLSDSHIGTTVVPETTSQGHVGLLVAVLAIGILLLCASIGQLWLATKLLSRTSIAFRDLERGGGIDP</sequence>
<feature type="signal peptide" evidence="2">
    <location>
        <begin position="1"/>
        <end position="18"/>
    </location>
</feature>
<evidence type="ECO:0000313" key="3">
    <source>
        <dbReference type="EMBL" id="KAF4677682.1"/>
    </source>
</evidence>
<keyword evidence="1" id="KW-0812">Transmembrane</keyword>
<organism evidence="3 4">
    <name type="scientific">Perkinsus chesapeaki</name>
    <name type="common">Clam parasite</name>
    <name type="synonym">Perkinsus andrewsi</name>
    <dbReference type="NCBI Taxonomy" id="330153"/>
    <lineage>
        <taxon>Eukaryota</taxon>
        <taxon>Sar</taxon>
        <taxon>Alveolata</taxon>
        <taxon>Perkinsozoa</taxon>
        <taxon>Perkinsea</taxon>
        <taxon>Perkinsida</taxon>
        <taxon>Perkinsidae</taxon>
        <taxon>Perkinsus</taxon>
    </lineage>
</organism>
<dbReference type="AlphaFoldDB" id="A0A7J6N1C2"/>
<evidence type="ECO:0000256" key="1">
    <source>
        <dbReference type="SAM" id="Phobius"/>
    </source>
</evidence>
<dbReference type="Proteomes" id="UP000591131">
    <property type="component" value="Unassembled WGS sequence"/>
</dbReference>
<keyword evidence="1" id="KW-0472">Membrane</keyword>
<evidence type="ECO:0000313" key="4">
    <source>
        <dbReference type="Proteomes" id="UP000591131"/>
    </source>
</evidence>
<evidence type="ECO:0000256" key="2">
    <source>
        <dbReference type="SAM" id="SignalP"/>
    </source>
</evidence>
<name>A0A7J6N1C2_PERCH</name>
<accession>A0A7J6N1C2</accession>
<gene>
    <name evidence="3" type="ORF">FOL47_000144</name>
</gene>
<comment type="caution">
    <text evidence="3">The sequence shown here is derived from an EMBL/GenBank/DDBJ whole genome shotgun (WGS) entry which is preliminary data.</text>
</comment>
<reference evidence="3 4" key="1">
    <citation type="submission" date="2020-04" db="EMBL/GenBank/DDBJ databases">
        <title>Perkinsus chesapeaki whole genome sequence.</title>
        <authorList>
            <person name="Bogema D.R."/>
        </authorList>
    </citation>
    <scope>NUCLEOTIDE SEQUENCE [LARGE SCALE GENOMIC DNA]</scope>
    <source>
        <strain evidence="3">ATCC PRA-425</strain>
    </source>
</reference>
<dbReference type="OrthoDB" id="466395at2759"/>
<dbReference type="EMBL" id="JAAPAO010000010">
    <property type="protein sequence ID" value="KAF4677682.1"/>
    <property type="molecule type" value="Genomic_DNA"/>
</dbReference>
<keyword evidence="1" id="KW-1133">Transmembrane helix</keyword>
<proteinExistence type="predicted"/>
<feature type="transmembrane region" description="Helical" evidence="1">
    <location>
        <begin position="182"/>
        <end position="205"/>
    </location>
</feature>
<protein>
    <submittedName>
        <fullName evidence="3">Uncharacterized protein</fullName>
    </submittedName>
</protein>
<keyword evidence="4" id="KW-1185">Reference proteome</keyword>
<keyword evidence="2" id="KW-0732">Signal</keyword>